<protein>
    <recommendedName>
        <fullName evidence="6">C2H2-type domain-containing protein</fullName>
    </recommendedName>
</protein>
<name>A0AAV2AG51_9ARAC</name>
<evidence type="ECO:0000313" key="7">
    <source>
        <dbReference type="EMBL" id="CAL1282890.1"/>
    </source>
</evidence>
<comment type="caution">
    <text evidence="7">The sequence shown here is derived from an EMBL/GenBank/DDBJ whole genome shotgun (WGS) entry which is preliminary data.</text>
</comment>
<evidence type="ECO:0000313" key="8">
    <source>
        <dbReference type="Proteomes" id="UP001497382"/>
    </source>
</evidence>
<evidence type="ECO:0000259" key="6">
    <source>
        <dbReference type="PROSITE" id="PS50157"/>
    </source>
</evidence>
<feature type="domain" description="C2H2-type" evidence="6">
    <location>
        <begin position="29"/>
        <end position="56"/>
    </location>
</feature>
<evidence type="ECO:0000256" key="1">
    <source>
        <dbReference type="ARBA" id="ARBA00022723"/>
    </source>
</evidence>
<dbReference type="SMART" id="SM00355">
    <property type="entry name" value="ZnF_C2H2"/>
    <property type="match status" value="2"/>
</dbReference>
<evidence type="ECO:0000256" key="5">
    <source>
        <dbReference type="PROSITE-ProRule" id="PRU00042"/>
    </source>
</evidence>
<accession>A0AAV2AG51</accession>
<dbReference type="GO" id="GO:0008270">
    <property type="term" value="F:zinc ion binding"/>
    <property type="evidence" value="ECO:0007669"/>
    <property type="project" value="UniProtKB-KW"/>
</dbReference>
<dbReference type="Proteomes" id="UP001497382">
    <property type="component" value="Unassembled WGS sequence"/>
</dbReference>
<evidence type="ECO:0000256" key="2">
    <source>
        <dbReference type="ARBA" id="ARBA00022737"/>
    </source>
</evidence>
<reference evidence="7 8" key="1">
    <citation type="submission" date="2024-04" db="EMBL/GenBank/DDBJ databases">
        <authorList>
            <person name="Rising A."/>
            <person name="Reimegard J."/>
            <person name="Sonavane S."/>
            <person name="Akerstrom W."/>
            <person name="Nylinder S."/>
            <person name="Hedman E."/>
            <person name="Kallberg Y."/>
        </authorList>
    </citation>
    <scope>NUCLEOTIDE SEQUENCE [LARGE SCALE GENOMIC DNA]</scope>
</reference>
<dbReference type="SUPFAM" id="SSF57667">
    <property type="entry name" value="beta-beta-alpha zinc fingers"/>
    <property type="match status" value="1"/>
</dbReference>
<dbReference type="PROSITE" id="PS50157">
    <property type="entry name" value="ZINC_FINGER_C2H2_2"/>
    <property type="match status" value="1"/>
</dbReference>
<gene>
    <name evidence="7" type="ORF">LARSCL_LOCUS12297</name>
</gene>
<dbReference type="EMBL" id="CAXIEN010000161">
    <property type="protein sequence ID" value="CAL1282890.1"/>
    <property type="molecule type" value="Genomic_DNA"/>
</dbReference>
<keyword evidence="3 5" id="KW-0863">Zinc-finger</keyword>
<dbReference type="PROSITE" id="PS00028">
    <property type="entry name" value="ZINC_FINGER_C2H2_1"/>
    <property type="match status" value="1"/>
</dbReference>
<keyword evidence="4" id="KW-0862">Zinc</keyword>
<proteinExistence type="predicted"/>
<dbReference type="PANTHER" id="PTHR24379:SF121">
    <property type="entry name" value="C2H2-TYPE DOMAIN-CONTAINING PROTEIN"/>
    <property type="match status" value="1"/>
</dbReference>
<dbReference type="AlphaFoldDB" id="A0AAV2AG51"/>
<sequence>MGRLRRIKRSKDTFMKDEYGNLDQSARGFLCHFCKKIFRTKFGLDRHTNIHLREKNFVCEMCGKILYNFASLENNHPKLSNDRSLLTEVSKNLLKDEPHFKRGSLSKENKIYVCEVCKYQSTDEVTFAMHFRQHKIKKSTFCYKCSQM</sequence>
<keyword evidence="2" id="KW-0677">Repeat</keyword>
<organism evidence="7 8">
    <name type="scientific">Larinioides sclopetarius</name>
    <dbReference type="NCBI Taxonomy" id="280406"/>
    <lineage>
        <taxon>Eukaryota</taxon>
        <taxon>Metazoa</taxon>
        <taxon>Ecdysozoa</taxon>
        <taxon>Arthropoda</taxon>
        <taxon>Chelicerata</taxon>
        <taxon>Arachnida</taxon>
        <taxon>Araneae</taxon>
        <taxon>Araneomorphae</taxon>
        <taxon>Entelegynae</taxon>
        <taxon>Araneoidea</taxon>
        <taxon>Araneidae</taxon>
        <taxon>Larinioides</taxon>
    </lineage>
</organism>
<keyword evidence="8" id="KW-1185">Reference proteome</keyword>
<dbReference type="Gene3D" id="3.30.160.60">
    <property type="entry name" value="Classic Zinc Finger"/>
    <property type="match status" value="1"/>
</dbReference>
<dbReference type="InterPro" id="IPR013087">
    <property type="entry name" value="Znf_C2H2_type"/>
</dbReference>
<evidence type="ECO:0000256" key="4">
    <source>
        <dbReference type="ARBA" id="ARBA00022833"/>
    </source>
</evidence>
<evidence type="ECO:0000256" key="3">
    <source>
        <dbReference type="ARBA" id="ARBA00022771"/>
    </source>
</evidence>
<dbReference type="PANTHER" id="PTHR24379">
    <property type="entry name" value="KRAB AND ZINC FINGER DOMAIN-CONTAINING"/>
    <property type="match status" value="1"/>
</dbReference>
<keyword evidence="1" id="KW-0479">Metal-binding</keyword>
<dbReference type="InterPro" id="IPR036236">
    <property type="entry name" value="Znf_C2H2_sf"/>
</dbReference>